<dbReference type="EMBL" id="DSRP01000513">
    <property type="protein sequence ID" value="HGG92773.1"/>
    <property type="molecule type" value="Genomic_DNA"/>
</dbReference>
<dbReference type="Gene3D" id="3.40.50.1820">
    <property type="entry name" value="alpha/beta hydrolase"/>
    <property type="match status" value="1"/>
</dbReference>
<organism evidence="2">
    <name type="scientific">Fundidesulfovibrio putealis</name>
    <dbReference type="NCBI Taxonomy" id="270496"/>
    <lineage>
        <taxon>Bacteria</taxon>
        <taxon>Pseudomonadati</taxon>
        <taxon>Thermodesulfobacteriota</taxon>
        <taxon>Desulfovibrionia</taxon>
        <taxon>Desulfovibrionales</taxon>
        <taxon>Desulfovibrionaceae</taxon>
        <taxon>Fundidesulfovibrio</taxon>
    </lineage>
</organism>
<dbReference type="AlphaFoldDB" id="A0A7C4EK35"/>
<evidence type="ECO:0000313" key="2">
    <source>
        <dbReference type="EMBL" id="HGG92773.1"/>
    </source>
</evidence>
<gene>
    <name evidence="2" type="ORF">ENR59_07450</name>
</gene>
<sequence length="300" mass="32589">MLLAVLTIILGMGALVSAVTYLLFWYEALNSPHPSHAEVAGGGSLGRAVLMGFLSSVSSQIMAYLSYPTGFARSLWKPKPSPSCTRPPVLLVHGLYHNASAWYLFKWLLRRAGYEKVFCWSYNTLKYDFWQLADQLQGILREASGLCGGEQVVLMGHSMGGLLTRAALADPRSAELIRAAVVMAAPNQGSKLAALAVGSLGRSLIHQGPLVRRLNALRPAQDVPRLNIFSPLDNMVLPTNSLEMPEPGWLEVQTAPVSHVSMLYHLPTLRLALEFLEETAGCAQREEPPLRADAQSGAAT</sequence>
<dbReference type="PANTHER" id="PTHR37946:SF1">
    <property type="entry name" value="SLL1969 PROTEIN"/>
    <property type="match status" value="1"/>
</dbReference>
<reference evidence="2" key="1">
    <citation type="journal article" date="2020" name="mSystems">
        <title>Genome- and Community-Level Interaction Insights into Carbon Utilization and Element Cycling Functions of Hydrothermarchaeota in Hydrothermal Sediment.</title>
        <authorList>
            <person name="Zhou Z."/>
            <person name="Liu Y."/>
            <person name="Xu W."/>
            <person name="Pan J."/>
            <person name="Luo Z.H."/>
            <person name="Li M."/>
        </authorList>
    </citation>
    <scope>NUCLEOTIDE SEQUENCE [LARGE SCALE GENOMIC DNA]</scope>
    <source>
        <strain evidence="2">SpSt-413</strain>
    </source>
</reference>
<dbReference type="PANTHER" id="PTHR37946">
    <property type="entry name" value="SLL1969 PROTEIN"/>
    <property type="match status" value="1"/>
</dbReference>
<dbReference type="InterPro" id="IPR029058">
    <property type="entry name" value="AB_hydrolase_fold"/>
</dbReference>
<proteinExistence type="predicted"/>
<comment type="caution">
    <text evidence="2">The sequence shown here is derived from an EMBL/GenBank/DDBJ whole genome shotgun (WGS) entry which is preliminary data.</text>
</comment>
<name>A0A7C4EK35_9BACT</name>
<keyword evidence="2" id="KW-0378">Hydrolase</keyword>
<protein>
    <submittedName>
        <fullName evidence="2">Alpha/beta fold hydrolase</fullName>
    </submittedName>
</protein>
<dbReference type="SUPFAM" id="SSF53474">
    <property type="entry name" value="alpha/beta-Hydrolases"/>
    <property type="match status" value="1"/>
</dbReference>
<accession>A0A7C4EK35</accession>
<dbReference type="InterPro" id="IPR000073">
    <property type="entry name" value="AB_hydrolase_1"/>
</dbReference>
<dbReference type="Pfam" id="PF12697">
    <property type="entry name" value="Abhydrolase_6"/>
    <property type="match status" value="1"/>
</dbReference>
<feature type="domain" description="AB hydrolase-1" evidence="1">
    <location>
        <begin position="89"/>
        <end position="265"/>
    </location>
</feature>
<dbReference type="GO" id="GO:0016787">
    <property type="term" value="F:hydrolase activity"/>
    <property type="evidence" value="ECO:0007669"/>
    <property type="project" value="UniProtKB-KW"/>
</dbReference>
<evidence type="ECO:0000259" key="1">
    <source>
        <dbReference type="Pfam" id="PF12697"/>
    </source>
</evidence>